<accession>A0ABR4IDD4</accession>
<evidence type="ECO:0000259" key="5">
    <source>
        <dbReference type="Pfam" id="PF02797"/>
    </source>
</evidence>
<dbReference type="PANTHER" id="PTHR11877">
    <property type="entry name" value="HYDROXYMETHYLGLUTARYL-COA SYNTHASE"/>
    <property type="match status" value="1"/>
</dbReference>
<feature type="domain" description="Chalcone/stilbene synthase C-terminal" evidence="5">
    <location>
        <begin position="173"/>
        <end position="267"/>
    </location>
</feature>
<evidence type="ECO:0000256" key="3">
    <source>
        <dbReference type="RuleBase" id="RU003633"/>
    </source>
</evidence>
<dbReference type="InterPro" id="IPR012328">
    <property type="entry name" value="Chalcone/stilbene_synt_C"/>
</dbReference>
<comment type="similarity">
    <text evidence="1 3">Belongs to the thiolase-like superfamily. Chalcone/stilbene synthases family.</text>
</comment>
<dbReference type="EMBL" id="JBFXLS010000034">
    <property type="protein sequence ID" value="KAL2825746.1"/>
    <property type="molecule type" value="Genomic_DNA"/>
</dbReference>
<dbReference type="InterPro" id="IPR011141">
    <property type="entry name" value="Polyketide_synthase_type-III"/>
</dbReference>
<comment type="caution">
    <text evidence="6">The sequence shown here is derived from an EMBL/GenBank/DDBJ whole genome shotgun (WGS) entry which is preliminary data.</text>
</comment>
<keyword evidence="2 3" id="KW-0808">Transferase</keyword>
<evidence type="ECO:0000256" key="1">
    <source>
        <dbReference type="ARBA" id="ARBA00005531"/>
    </source>
</evidence>
<keyword evidence="3" id="KW-0012">Acyltransferase</keyword>
<evidence type="ECO:0000313" key="7">
    <source>
        <dbReference type="Proteomes" id="UP001610335"/>
    </source>
</evidence>
<dbReference type="Pfam" id="PF02797">
    <property type="entry name" value="Chal_sti_synt_C"/>
    <property type="match status" value="1"/>
</dbReference>
<evidence type="ECO:0000313" key="6">
    <source>
        <dbReference type="EMBL" id="KAL2825746.1"/>
    </source>
</evidence>
<dbReference type="PANTHER" id="PTHR11877:SF46">
    <property type="entry name" value="TYPE III POLYKETIDE SYNTHASE A"/>
    <property type="match status" value="1"/>
</dbReference>
<dbReference type="SUPFAM" id="SSF53901">
    <property type="entry name" value="Thiolase-like"/>
    <property type="match status" value="2"/>
</dbReference>
<gene>
    <name evidence="6" type="ORF">BDW59DRAFT_172125</name>
</gene>
<keyword evidence="7" id="KW-1185">Reference proteome</keyword>
<organism evidence="6 7">
    <name type="scientific">Aspergillus cavernicola</name>
    <dbReference type="NCBI Taxonomy" id="176166"/>
    <lineage>
        <taxon>Eukaryota</taxon>
        <taxon>Fungi</taxon>
        <taxon>Dikarya</taxon>
        <taxon>Ascomycota</taxon>
        <taxon>Pezizomycotina</taxon>
        <taxon>Eurotiomycetes</taxon>
        <taxon>Eurotiomycetidae</taxon>
        <taxon>Eurotiales</taxon>
        <taxon>Aspergillaceae</taxon>
        <taxon>Aspergillus</taxon>
        <taxon>Aspergillus subgen. Nidulantes</taxon>
    </lineage>
</organism>
<reference evidence="6 7" key="1">
    <citation type="submission" date="2024-07" db="EMBL/GenBank/DDBJ databases">
        <title>Section-level genome sequencing and comparative genomics of Aspergillus sections Usti and Cavernicolus.</title>
        <authorList>
            <consortium name="Lawrence Berkeley National Laboratory"/>
            <person name="Nybo J.L."/>
            <person name="Vesth T.C."/>
            <person name="Theobald S."/>
            <person name="Frisvad J.C."/>
            <person name="Larsen T.O."/>
            <person name="Kjaerboelling I."/>
            <person name="Rothschild-Mancinelli K."/>
            <person name="Lyhne E.K."/>
            <person name="Kogle M.E."/>
            <person name="Barry K."/>
            <person name="Clum A."/>
            <person name="Na H."/>
            <person name="Ledsgaard L."/>
            <person name="Lin J."/>
            <person name="Lipzen A."/>
            <person name="Kuo A."/>
            <person name="Riley R."/>
            <person name="Mondo S."/>
            <person name="LaButti K."/>
            <person name="Haridas S."/>
            <person name="Pangalinan J."/>
            <person name="Salamov A.A."/>
            <person name="Simmons B.A."/>
            <person name="Magnuson J.K."/>
            <person name="Chen J."/>
            <person name="Drula E."/>
            <person name="Henrissat B."/>
            <person name="Wiebenga A."/>
            <person name="Lubbers R.J."/>
            <person name="Gomes A.C."/>
            <person name="Makela M.R."/>
            <person name="Stajich J."/>
            <person name="Grigoriev I.V."/>
            <person name="Mortensen U.H."/>
            <person name="De vries R.P."/>
            <person name="Baker S.E."/>
            <person name="Andersen M.R."/>
        </authorList>
    </citation>
    <scope>NUCLEOTIDE SEQUENCE [LARGE SCALE GENOMIC DNA]</scope>
    <source>
        <strain evidence="6 7">CBS 600.67</strain>
    </source>
</reference>
<dbReference type="Pfam" id="PF00195">
    <property type="entry name" value="Chal_sti_synt_N"/>
    <property type="match status" value="1"/>
</dbReference>
<evidence type="ECO:0000256" key="2">
    <source>
        <dbReference type="ARBA" id="ARBA00022679"/>
    </source>
</evidence>
<protein>
    <submittedName>
        <fullName evidence="6">Thiolase-like protein</fullName>
    </submittedName>
</protein>
<dbReference type="Proteomes" id="UP001610335">
    <property type="component" value="Unassembled WGS sequence"/>
</dbReference>
<sequence length="287" mass="30795">MPELLKINANTGIQTRAVIDIWDDPAWTQPDPPSAEEVDAAFRKHGVQLAKDAALKALKDSNISPSSITHMVSVTARNAGLVAREIGISPTAERILLAGVGCAGGLAALGVASNSARGATYRGKDVRILVLRIGPALFSDGAAALVLCNGLALNETIPSRFSVLDHWMGITAGTHDALSYRVTAHGFRLLLSREVPKLAVASLKEPFQALTENDSPTQRFPSDFHWVIHPGGFSILCDAQTALDLPNDALEESYEMYRNRGNPSKDVIACAFGPGRTTEMMLLKRLM</sequence>
<name>A0ABR4IDD4_9EURO</name>
<proteinExistence type="inferred from homology"/>
<dbReference type="Gene3D" id="3.40.47.10">
    <property type="match status" value="2"/>
</dbReference>
<feature type="domain" description="Chalcone/stilbene synthase N-terminal" evidence="4">
    <location>
        <begin position="42"/>
        <end position="117"/>
    </location>
</feature>
<dbReference type="InterPro" id="IPR001099">
    <property type="entry name" value="Chalcone/stilbene_synt_N"/>
</dbReference>
<evidence type="ECO:0000259" key="4">
    <source>
        <dbReference type="Pfam" id="PF00195"/>
    </source>
</evidence>
<dbReference type="InterPro" id="IPR016039">
    <property type="entry name" value="Thiolase-like"/>
</dbReference>